<evidence type="ECO:0000256" key="1">
    <source>
        <dbReference type="ARBA" id="ARBA00009981"/>
    </source>
</evidence>
<sequence>MSHTLPITEARGQLGDLVRRASTRHERTTITDHGQPSAVIISAQELADLEDKLAVALYQAEKATGQLRTVPHSEVRRRLGMSPA</sequence>
<dbReference type="Gene3D" id="3.40.1620.10">
    <property type="entry name" value="YefM-like domain"/>
    <property type="match status" value="1"/>
</dbReference>
<protein>
    <recommendedName>
        <fullName evidence="2">Antitoxin</fullName>
    </recommendedName>
</protein>
<dbReference type="InterPro" id="IPR051405">
    <property type="entry name" value="phD/YefM_antitoxin"/>
</dbReference>
<comment type="function">
    <text evidence="2">Antitoxin component of a type II toxin-antitoxin (TA) system.</text>
</comment>
<gene>
    <name evidence="3" type="ORF">E0H50_14560</name>
</gene>
<comment type="similarity">
    <text evidence="1 2">Belongs to the phD/YefM antitoxin family.</text>
</comment>
<evidence type="ECO:0000313" key="4">
    <source>
        <dbReference type="Proteomes" id="UP000292695"/>
    </source>
</evidence>
<dbReference type="Proteomes" id="UP000292695">
    <property type="component" value="Unassembled WGS sequence"/>
</dbReference>
<dbReference type="EMBL" id="SJKA01000004">
    <property type="protein sequence ID" value="TCC35087.1"/>
    <property type="molecule type" value="Genomic_DNA"/>
</dbReference>
<dbReference type="RefSeq" id="WP_131288271.1">
    <property type="nucleotide sequence ID" value="NZ_SJKA01000004.1"/>
</dbReference>
<evidence type="ECO:0000256" key="2">
    <source>
        <dbReference type="RuleBase" id="RU362080"/>
    </source>
</evidence>
<proteinExistence type="inferred from homology"/>
<comment type="caution">
    <text evidence="3">The sequence shown here is derived from an EMBL/GenBank/DDBJ whole genome shotgun (WGS) entry which is preliminary data.</text>
</comment>
<dbReference type="SUPFAM" id="SSF143120">
    <property type="entry name" value="YefM-like"/>
    <property type="match status" value="1"/>
</dbReference>
<keyword evidence="4" id="KW-1185">Reference proteome</keyword>
<reference evidence="3 4" key="1">
    <citation type="submission" date="2019-02" db="EMBL/GenBank/DDBJ databases">
        <title>Kribbella capetownensis sp. nov. and Kribbella speibonae sp. nov., isolated from soil.</title>
        <authorList>
            <person name="Curtis S.M."/>
            <person name="Norton I."/>
            <person name="Everest G.J."/>
            <person name="Meyers P.R."/>
        </authorList>
    </citation>
    <scope>NUCLEOTIDE SEQUENCE [LARGE SCALE GENOMIC DNA]</scope>
    <source>
        <strain evidence="3 4">DSM 27082</strain>
    </source>
</reference>
<accession>A0A4R0IQ27</accession>
<dbReference type="Pfam" id="PF02604">
    <property type="entry name" value="PhdYeFM_antitox"/>
    <property type="match status" value="1"/>
</dbReference>
<dbReference type="PANTHER" id="PTHR33713">
    <property type="entry name" value="ANTITOXIN YAFN-RELATED"/>
    <property type="match status" value="1"/>
</dbReference>
<dbReference type="InterPro" id="IPR006442">
    <property type="entry name" value="Antitoxin_Phd/YefM"/>
</dbReference>
<dbReference type="NCBIfam" id="TIGR01552">
    <property type="entry name" value="phd_fam"/>
    <property type="match status" value="1"/>
</dbReference>
<dbReference type="InterPro" id="IPR036165">
    <property type="entry name" value="YefM-like_sf"/>
</dbReference>
<dbReference type="PANTHER" id="PTHR33713:SF6">
    <property type="entry name" value="ANTITOXIN YEFM"/>
    <property type="match status" value="1"/>
</dbReference>
<name>A0A4R0IQ27_9ACTN</name>
<dbReference type="AlphaFoldDB" id="A0A4R0IQ27"/>
<evidence type="ECO:0000313" key="3">
    <source>
        <dbReference type="EMBL" id="TCC35087.1"/>
    </source>
</evidence>
<organism evidence="3 4">
    <name type="scientific">Kribbella sindirgiensis</name>
    <dbReference type="NCBI Taxonomy" id="1124744"/>
    <lineage>
        <taxon>Bacteria</taxon>
        <taxon>Bacillati</taxon>
        <taxon>Actinomycetota</taxon>
        <taxon>Actinomycetes</taxon>
        <taxon>Propionibacteriales</taxon>
        <taxon>Kribbellaceae</taxon>
        <taxon>Kribbella</taxon>
    </lineage>
</organism>
<dbReference type="OrthoDB" id="9802003at2"/>